<evidence type="ECO:0000313" key="6">
    <source>
        <dbReference type="Proteomes" id="UP001242288"/>
    </source>
</evidence>
<keyword evidence="5" id="KW-1185">Reference proteome</keyword>
<dbReference type="Gene3D" id="3.40.50.2000">
    <property type="entry name" value="Glycogen Phosphorylase B"/>
    <property type="match status" value="2"/>
</dbReference>
<dbReference type="EMBL" id="JAMXWF010000028">
    <property type="protein sequence ID" value="MDQ6411102.1"/>
    <property type="molecule type" value="Genomic_DNA"/>
</dbReference>
<sequence>MMIVHWVLGPKNSKTTGVGLYSEMLCDSLSSNAHEVCRYYFSGKVRSVRRYFDQILGIPLRLFCSVRRDDTVVLYQEDIAFMSWVAALRTNKVIVIVHHLPILVEHPNLIDKIKNIVIRANLLALRSGSKVVCPSENTAKLFKKTYRSSLPHVVPNAFKINCVERDSNDRVEARNLLAKNLRLSLNGKFLILAVGSEESRKNFDVLIKGLASASVAKRVFFLKLGRPIDLRNRSVNLQLSEGGGFDFAFVDEVTDDILRLAYSSADLFVTSSLLEGFGRTPIEAQSYGAPICASKIDIFDETMGNTYYPVESPERPESWAAAVERLESDSKLRFDLSMMGSENSRRYDISRVGLDFLGVISGLE</sequence>
<evidence type="ECO:0000313" key="5">
    <source>
        <dbReference type="Proteomes" id="UP001209412"/>
    </source>
</evidence>
<evidence type="ECO:0000313" key="4">
    <source>
        <dbReference type="EMBL" id="MDQ6411102.1"/>
    </source>
</evidence>
<dbReference type="RefSeq" id="WP_266260198.1">
    <property type="nucleotide sequence ID" value="NZ_JAMXWF010000028.1"/>
</dbReference>
<gene>
    <name evidence="4" type="ORF">NIE36_28420</name>
    <name evidence="3" type="ORF">OSB80_28490</name>
</gene>
<evidence type="ECO:0000256" key="1">
    <source>
        <dbReference type="ARBA" id="ARBA00022679"/>
    </source>
</evidence>
<dbReference type="GO" id="GO:0016757">
    <property type="term" value="F:glycosyltransferase activity"/>
    <property type="evidence" value="ECO:0007669"/>
    <property type="project" value="UniProtKB-KW"/>
</dbReference>
<evidence type="ECO:0000259" key="2">
    <source>
        <dbReference type="Pfam" id="PF00534"/>
    </source>
</evidence>
<dbReference type="PANTHER" id="PTHR46401">
    <property type="entry name" value="GLYCOSYLTRANSFERASE WBBK-RELATED"/>
    <property type="match status" value="1"/>
</dbReference>
<evidence type="ECO:0000313" key="3">
    <source>
        <dbReference type="EMBL" id="MCX4149285.1"/>
    </source>
</evidence>
<reference evidence="4" key="1">
    <citation type="submission" date="2022-06" db="EMBL/GenBank/DDBJ databases">
        <title>PHB producers.</title>
        <authorList>
            <person name="Besaury L."/>
        </authorList>
    </citation>
    <scope>NUCLEOTIDE SEQUENCE</scope>
    <source>
        <strain evidence="4 5">SEWS6</strain>
    </source>
</reference>
<organism evidence="4 6">
    <name type="scientific">Paraburkholderia madseniana</name>
    <dbReference type="NCBI Taxonomy" id="2599607"/>
    <lineage>
        <taxon>Bacteria</taxon>
        <taxon>Pseudomonadati</taxon>
        <taxon>Pseudomonadota</taxon>
        <taxon>Betaproteobacteria</taxon>
        <taxon>Burkholderiales</taxon>
        <taxon>Burkholderiaceae</taxon>
        <taxon>Paraburkholderia</taxon>
    </lineage>
</organism>
<dbReference type="InterPro" id="IPR001296">
    <property type="entry name" value="Glyco_trans_1"/>
</dbReference>
<dbReference type="EMBL" id="JAPKHW010000028">
    <property type="protein sequence ID" value="MCX4149285.1"/>
    <property type="molecule type" value="Genomic_DNA"/>
</dbReference>
<dbReference type="AlphaFoldDB" id="A0AAP5BIG5"/>
<comment type="caution">
    <text evidence="4">The sequence shown here is derived from an EMBL/GenBank/DDBJ whole genome shotgun (WGS) entry which is preliminary data.</text>
</comment>
<dbReference type="Pfam" id="PF00534">
    <property type="entry name" value="Glycos_transf_1"/>
    <property type="match status" value="1"/>
</dbReference>
<keyword evidence="1 4" id="KW-0808">Transferase</keyword>
<dbReference type="SUPFAM" id="SSF53756">
    <property type="entry name" value="UDP-Glycosyltransferase/glycogen phosphorylase"/>
    <property type="match status" value="1"/>
</dbReference>
<dbReference type="EC" id="2.4.-.-" evidence="4"/>
<dbReference type="PANTHER" id="PTHR46401:SF2">
    <property type="entry name" value="GLYCOSYLTRANSFERASE WBBK-RELATED"/>
    <property type="match status" value="1"/>
</dbReference>
<dbReference type="GO" id="GO:0009103">
    <property type="term" value="P:lipopolysaccharide biosynthetic process"/>
    <property type="evidence" value="ECO:0007669"/>
    <property type="project" value="TreeGrafter"/>
</dbReference>
<protein>
    <submittedName>
        <fullName evidence="4">Glycosyltransferase</fullName>
        <ecNumber evidence="4">2.4.-.-</ecNumber>
    </submittedName>
</protein>
<accession>A0AAP5BIG5</accession>
<feature type="domain" description="Glycosyl transferase family 1" evidence="2">
    <location>
        <begin position="186"/>
        <end position="336"/>
    </location>
</feature>
<name>A0AAP5BIG5_9BURK</name>
<dbReference type="Proteomes" id="UP001242288">
    <property type="component" value="Unassembled WGS sequence"/>
</dbReference>
<dbReference type="Proteomes" id="UP001209412">
    <property type="component" value="Unassembled WGS sequence"/>
</dbReference>
<proteinExistence type="predicted"/>
<keyword evidence="4" id="KW-0328">Glycosyltransferase</keyword>